<protein>
    <submittedName>
        <fullName evidence="1">Uncharacterized protein</fullName>
    </submittedName>
</protein>
<comment type="caution">
    <text evidence="1">The sequence shown here is derived from an EMBL/GenBank/DDBJ whole genome shotgun (WGS) entry which is preliminary data.</text>
</comment>
<reference evidence="1 2" key="1">
    <citation type="submission" date="2018-03" db="EMBL/GenBank/DDBJ databases">
        <title>Genome sequence of Paenibacillus elgii strain AC13 an antimicrobial compound producing bacteria.</title>
        <authorList>
            <person name="Kurokawa A.S."/>
            <person name="Araujo J.F."/>
            <person name="Costa R.A."/>
            <person name="Ortega D.B."/>
            <person name="Pires A.S."/>
            <person name="Pappas G.J.Jr."/>
            <person name="Franco O.L."/>
            <person name="Barreto C."/>
            <person name="Magalhaes B.S."/>
            <person name="Kruger R.H."/>
        </authorList>
    </citation>
    <scope>NUCLEOTIDE SEQUENCE [LARGE SCALE GENOMIC DNA]</scope>
    <source>
        <strain evidence="1 2">AC13</strain>
    </source>
</reference>
<name>A0A2T6G275_9BACL</name>
<organism evidence="1 2">
    <name type="scientific">Paenibacillus elgii</name>
    <dbReference type="NCBI Taxonomy" id="189691"/>
    <lineage>
        <taxon>Bacteria</taxon>
        <taxon>Bacillati</taxon>
        <taxon>Bacillota</taxon>
        <taxon>Bacilli</taxon>
        <taxon>Bacillales</taxon>
        <taxon>Paenibacillaceae</taxon>
        <taxon>Paenibacillus</taxon>
    </lineage>
</organism>
<gene>
    <name evidence="1" type="ORF">C8Z91_15945</name>
</gene>
<evidence type="ECO:0000313" key="1">
    <source>
        <dbReference type="EMBL" id="PUA38208.1"/>
    </source>
</evidence>
<sequence>MGISEVDGSIVSFTLTLVDKGNVEFTGYPDIITPPIEGCSRFKTDGLFNENGYFNDKNDIKVGVSSDSLRIFFEKLPIVTCVRNGRIMFGLAERKSLAMIEVSKMNKAEYERLLLAFNWYIDDYTYTEEFMKIITIDGVEFVSNDAVHNILRNKLVKERAFEAHILGK</sequence>
<evidence type="ECO:0000313" key="2">
    <source>
        <dbReference type="Proteomes" id="UP000244184"/>
    </source>
</evidence>
<dbReference type="RefSeq" id="WP_108532145.1">
    <property type="nucleotide sequence ID" value="NZ_PYHP01000042.1"/>
</dbReference>
<dbReference type="EMBL" id="PYHP01000042">
    <property type="protein sequence ID" value="PUA38208.1"/>
    <property type="molecule type" value="Genomic_DNA"/>
</dbReference>
<dbReference type="AlphaFoldDB" id="A0A2T6G275"/>
<proteinExistence type="predicted"/>
<dbReference type="Proteomes" id="UP000244184">
    <property type="component" value="Unassembled WGS sequence"/>
</dbReference>
<accession>A0A2T6G275</accession>